<dbReference type="InterPro" id="IPR001242">
    <property type="entry name" value="Condensation_dom"/>
</dbReference>
<keyword evidence="5" id="KW-1185">Reference proteome</keyword>
<dbReference type="InterPro" id="IPR023213">
    <property type="entry name" value="CAT-like_dom_sf"/>
</dbReference>
<reference evidence="4 5" key="1">
    <citation type="submission" date="2024-01" db="EMBL/GenBank/DDBJ databases">
        <title>Genome insights into Plantactinospora veratri sp. nov.</title>
        <authorList>
            <person name="Wang L."/>
        </authorList>
    </citation>
    <scope>NUCLEOTIDE SEQUENCE [LARGE SCALE GENOMIC DNA]</scope>
    <source>
        <strain evidence="4 5">NEAU-FHS4</strain>
    </source>
</reference>
<dbReference type="Gene3D" id="3.30.300.30">
    <property type="match status" value="1"/>
</dbReference>
<gene>
    <name evidence="4" type="ORF">V1634_34805</name>
</gene>
<accession>A0ABU7SPT9</accession>
<organism evidence="4 5">
    <name type="scientific">Plantactinospora veratri</name>
    <dbReference type="NCBI Taxonomy" id="1436122"/>
    <lineage>
        <taxon>Bacteria</taxon>
        <taxon>Bacillati</taxon>
        <taxon>Actinomycetota</taxon>
        <taxon>Actinomycetes</taxon>
        <taxon>Micromonosporales</taxon>
        <taxon>Micromonosporaceae</taxon>
        <taxon>Plantactinospora</taxon>
    </lineage>
</organism>
<feature type="region of interest" description="Disordered" evidence="1">
    <location>
        <begin position="128"/>
        <end position="165"/>
    </location>
</feature>
<dbReference type="PANTHER" id="PTHR43767:SF10">
    <property type="entry name" value="SURFACTIN SYNTHASE SUBUNIT 1"/>
    <property type="match status" value="1"/>
</dbReference>
<dbReference type="RefSeq" id="WP_331211873.1">
    <property type="nucleotide sequence ID" value="NZ_JAZGQL010000040.1"/>
</dbReference>
<dbReference type="InterPro" id="IPR042099">
    <property type="entry name" value="ANL_N_sf"/>
</dbReference>
<dbReference type="Proteomes" id="UP001339911">
    <property type="component" value="Unassembled WGS sequence"/>
</dbReference>
<dbReference type="Pfam" id="PF00501">
    <property type="entry name" value="AMP-binding"/>
    <property type="match status" value="1"/>
</dbReference>
<dbReference type="InterPro" id="IPR000873">
    <property type="entry name" value="AMP-dep_synth/lig_dom"/>
</dbReference>
<proteinExistence type="predicted"/>
<dbReference type="InterPro" id="IPR045851">
    <property type="entry name" value="AMP-bd_C_sf"/>
</dbReference>
<feature type="domain" description="Condensation" evidence="3">
    <location>
        <begin position="586"/>
        <end position="877"/>
    </location>
</feature>
<dbReference type="Gene3D" id="3.30.559.30">
    <property type="entry name" value="Nonribosomal peptide synthetase, condensation domain"/>
    <property type="match status" value="1"/>
</dbReference>
<dbReference type="PANTHER" id="PTHR43767">
    <property type="entry name" value="LONG-CHAIN-FATTY-ACID--COA LIGASE"/>
    <property type="match status" value="1"/>
</dbReference>
<dbReference type="SUPFAM" id="SSF56801">
    <property type="entry name" value="Acetyl-CoA synthetase-like"/>
    <property type="match status" value="1"/>
</dbReference>
<comment type="caution">
    <text evidence="4">The sequence shown here is derived from an EMBL/GenBank/DDBJ whole genome shotgun (WGS) entry which is preliminary data.</text>
</comment>
<protein>
    <submittedName>
        <fullName evidence="4">AMP-binding protein</fullName>
    </submittedName>
</protein>
<dbReference type="EMBL" id="JAZGQL010000040">
    <property type="protein sequence ID" value="MEE6311992.1"/>
    <property type="molecule type" value="Genomic_DNA"/>
</dbReference>
<name>A0ABU7SPT9_9ACTN</name>
<sequence length="971" mass="102228">MGTPQTLSGALDICARTAGDEVALIGRDGSTLSYGEWDRQADVLAGLISARTPVGGTVIARLGERSDALGAVALFAAIRAGRFLLPMSGRFSDSDLERAVERHRVGLVLVDDETRAWKASRPGAETLCFDGSSTSSDGSATSVDDSTVGAEVRQPGTTPAPPGGAVTYTLGTTDRPAAIRWTHSDLLSWLTGWTGAPARRPHLHEFPPDTGDALGRLVRTLLRYPGVRSRPGEPAALVELLNRYRPADLLLVAASARALVDGTVPRPDREAAAAVLSIYLTSDFSDSGTIRSLRARFPRAAVTNVYSVAEAGRGQVWQRYPPLRESSDDAAEPRYAPGDPVPVGSPIFGTEVRITDAAGRPADAGSVGRIWLRPGLPSSLGYCDGEGRPDVFADGWVRTDDLGLVDDTGRLLLAGRADDVLTLPGGQVTARQVEAVLAAEHPVDDVAVLVEADGCDPGREPVMVAAVVPAGPDRAGRVPEVAGTGSEPGGLPATLSTLLAQRFGADAGRIRVVAVAEVPRNAAGKADRRRLRALLPELPAGTPDRVPPPAPGLVSRAGLCWGQRWSWHQQQLPPGRRAPTLLFRRMIRIPDGVGPELARRAVALSVARHSSLRSTFSVQDGQPCQQVWSADGARWEFREFPGQTGCESWLAGDIDIEAGWPIRAALAGSAPGATWLGVAVHHIATDLYGFNLLCTELQTAVRAYLAGGEPSLPPVGRHAVDIAAYESSPQGVATSARTIAYWQRHAGEMAKVISTITRGAGQPADAMHVARATADIGGEQLDTIARGRGRGAVLLGAVAISLARFLGCAQVPMMLLVPNRHLPGVKHSVCALAQAGLCVVEVRPHDSLHAVVGRAWSGLVRAQAYGYCDHDELTERMTPAQVGEHGFVVTPPGVNVMQAAAVGDPGLVPATADAFPTVAVHTLDRPCLGTNFHLAVSESTLTVELRAGVHLLSAEDCRDLVSATVRSILDA</sequence>
<dbReference type="Gene3D" id="3.40.50.12780">
    <property type="entry name" value="N-terminal domain of ligase-like"/>
    <property type="match status" value="1"/>
</dbReference>
<dbReference type="Pfam" id="PF00668">
    <property type="entry name" value="Condensation"/>
    <property type="match status" value="1"/>
</dbReference>
<evidence type="ECO:0000313" key="5">
    <source>
        <dbReference type="Proteomes" id="UP001339911"/>
    </source>
</evidence>
<feature type="domain" description="AMP-dependent synthetase/ligase" evidence="2">
    <location>
        <begin position="15"/>
        <end position="373"/>
    </location>
</feature>
<feature type="compositionally biased region" description="Low complexity" evidence="1">
    <location>
        <begin position="130"/>
        <end position="148"/>
    </location>
</feature>
<dbReference type="Gene3D" id="3.30.559.10">
    <property type="entry name" value="Chloramphenicol acetyltransferase-like domain"/>
    <property type="match status" value="1"/>
</dbReference>
<evidence type="ECO:0000259" key="2">
    <source>
        <dbReference type="Pfam" id="PF00501"/>
    </source>
</evidence>
<evidence type="ECO:0000313" key="4">
    <source>
        <dbReference type="EMBL" id="MEE6311992.1"/>
    </source>
</evidence>
<evidence type="ECO:0000256" key="1">
    <source>
        <dbReference type="SAM" id="MobiDB-lite"/>
    </source>
</evidence>
<dbReference type="InterPro" id="IPR050237">
    <property type="entry name" value="ATP-dep_AMP-bd_enzyme"/>
</dbReference>
<dbReference type="SUPFAM" id="SSF52777">
    <property type="entry name" value="CoA-dependent acyltransferases"/>
    <property type="match status" value="2"/>
</dbReference>
<evidence type="ECO:0000259" key="3">
    <source>
        <dbReference type="Pfam" id="PF00668"/>
    </source>
</evidence>